<keyword evidence="3" id="KW-1185">Reference proteome</keyword>
<gene>
    <name evidence="2" type="ORF">VCUG_01792</name>
</gene>
<dbReference type="HOGENOM" id="CLU_689225_0_0_1"/>
<sequence>MASHSKFRDFGENFDLASYIDKKGYPDDIGVLKAAKNDLLSKKKDLEISILQEFIQNEDHFMNVLDNYSKVANFKKEIKENLANYKKLIVRLREKEVITFVDDKKRDELEQKFTDFEDDMSLFQTEKRYLVDYVNISVEHNNTERSGVILLTNDFLFVGVKGVNKYKLLNVFSYDLVQMKMEKDCLILLVDPIRLKVSGNYKSLEKVYTVWQEYTYESEKDEKSLEKSGNVEYERYLLETNRFVESKPHLYKVRTYENFEVILKTGNTELIAKFFIRRFTEKLNELCFESLAGTLGQAFHILMKFYDEEKGILENFNLLKYFPAMIEAHIITIMKFLEPKIFWKRRPLEEVNNAIAAIKQSLKWNGYNYVYLLDIYDAKIREHEQVRLGIAKTEISKVIDETQKEK</sequence>
<evidence type="ECO:0000313" key="2">
    <source>
        <dbReference type="EMBL" id="ELA46706.1"/>
    </source>
</evidence>
<proteinExistence type="predicted"/>
<dbReference type="OrthoDB" id="2195370at2759"/>
<evidence type="ECO:0000256" key="1">
    <source>
        <dbReference type="SAM" id="Coils"/>
    </source>
</evidence>
<dbReference type="VEuPathDB" id="MicrosporidiaDB:VCUG_01792"/>
<accession>L2GSQ5</accession>
<evidence type="ECO:0000313" key="3">
    <source>
        <dbReference type="Proteomes" id="UP000011081"/>
    </source>
</evidence>
<reference evidence="3" key="1">
    <citation type="submission" date="2011-03" db="EMBL/GenBank/DDBJ databases">
        <title>The genome sequence of Vavraia culicis strain floridensis.</title>
        <authorList>
            <consortium name="The Broad Institute Genome Sequencing Platform"/>
            <person name="Cuomo C."/>
            <person name="Becnel J."/>
            <person name="Sanscrainte N."/>
            <person name="Young S.K."/>
            <person name="Zeng Q."/>
            <person name="Gargeya S."/>
            <person name="Fitzgerald M."/>
            <person name="Haas B."/>
            <person name="Abouelleil A."/>
            <person name="Alvarado L."/>
            <person name="Arachchi H.M."/>
            <person name="Berlin A."/>
            <person name="Chapman S.B."/>
            <person name="Gearin G."/>
            <person name="Goldberg J."/>
            <person name="Griggs A."/>
            <person name="Gujja S."/>
            <person name="Hansen M."/>
            <person name="Heiman D."/>
            <person name="Howarth C."/>
            <person name="Larimer J."/>
            <person name="Lui A."/>
            <person name="MacDonald P.J.P."/>
            <person name="McCowen C."/>
            <person name="Montmayeur A."/>
            <person name="Murphy C."/>
            <person name="Neiman D."/>
            <person name="Pearson M."/>
            <person name="Priest M."/>
            <person name="Roberts A."/>
            <person name="Saif S."/>
            <person name="Shea T."/>
            <person name="Sisk P."/>
            <person name="Stolte C."/>
            <person name="Sykes S."/>
            <person name="Wortman J."/>
            <person name="Nusbaum C."/>
            <person name="Birren B."/>
        </authorList>
    </citation>
    <scope>NUCLEOTIDE SEQUENCE [LARGE SCALE GENOMIC DNA]</scope>
    <source>
        <strain evidence="3">floridensis</strain>
    </source>
</reference>
<dbReference type="EMBL" id="GL877435">
    <property type="protein sequence ID" value="ELA46706.1"/>
    <property type="molecule type" value="Genomic_DNA"/>
</dbReference>
<protein>
    <submittedName>
        <fullName evidence="2">Uncharacterized protein</fullName>
    </submittedName>
</protein>
<organism evidence="2 3">
    <name type="scientific">Vavraia culicis (isolate floridensis)</name>
    <name type="common">Microsporidian parasite</name>
    <dbReference type="NCBI Taxonomy" id="948595"/>
    <lineage>
        <taxon>Eukaryota</taxon>
        <taxon>Fungi</taxon>
        <taxon>Fungi incertae sedis</taxon>
        <taxon>Microsporidia</taxon>
        <taxon>Pleistophoridae</taxon>
        <taxon>Vavraia</taxon>
    </lineage>
</organism>
<dbReference type="OMA" id="FICKEFE"/>
<feature type="coiled-coil region" evidence="1">
    <location>
        <begin position="75"/>
        <end position="126"/>
    </location>
</feature>
<dbReference type="RefSeq" id="XP_008074807.1">
    <property type="nucleotide sequence ID" value="XM_008076616.1"/>
</dbReference>
<dbReference type="GeneID" id="19879664"/>
<dbReference type="AlphaFoldDB" id="L2GSQ5"/>
<dbReference type="InParanoid" id="L2GSQ5"/>
<keyword evidence="1" id="KW-0175">Coiled coil</keyword>
<name>L2GSQ5_VAVCU</name>
<dbReference type="Proteomes" id="UP000011081">
    <property type="component" value="Unassembled WGS sequence"/>
</dbReference>